<feature type="transmembrane region" description="Helical" evidence="9">
    <location>
        <begin position="81"/>
        <end position="98"/>
    </location>
</feature>
<accession>A0A0D7EJE0</accession>
<feature type="transmembrane region" description="Helical" evidence="9">
    <location>
        <begin position="110"/>
        <end position="131"/>
    </location>
</feature>
<feature type="region of interest" description="Disordered" evidence="8">
    <location>
        <begin position="1"/>
        <end position="44"/>
    </location>
</feature>
<evidence type="ECO:0000256" key="4">
    <source>
        <dbReference type="ARBA" id="ARBA00022519"/>
    </source>
</evidence>
<dbReference type="Pfam" id="PF05128">
    <property type="entry name" value="DUF697"/>
    <property type="match status" value="1"/>
</dbReference>
<sequence length="358" mass="38490">MTERGQHRRPATFKLDDPSVVLIDGNDGAHSAPRDNPSSRDNSALRGKVQIATEAETQPPISAPVDPSGVIRRKGFRWGTIFWSAFTGLVSLAFWLWVSRLIGDLFAQSQTLGTIGFVLAALAGGSLAVIIGREAYGLIRLAKIEQLHARAATVLLTDNRAEGRAIIRELLKLEHTNPQLARARATLTKHIDDIIDGADLIRLAERELLTPLDQEARALISKAAQRVSLVTAISPKALIDVVFVLIATVRLVGQLARLYGGRPGAIGMIKLMRQTISHLAITGGIAIGDSVVQQLVGHGLAAKLSSKLGEGMLNGMLTARLGLAAIDLTRPLPFNALPRPALGDLVKDLARTKRDKDE</sequence>
<name>A0A0D7EJE0_RHOPL</name>
<keyword evidence="4" id="KW-0997">Cell inner membrane</keyword>
<comment type="subcellular location">
    <subcellularLocation>
        <location evidence="1">Cell inner membrane</location>
        <topology evidence="1">Multi-pass membrane protein</topology>
    </subcellularLocation>
</comment>
<dbReference type="AlphaFoldDB" id="A0A0D7EJE0"/>
<dbReference type="InterPro" id="IPR021147">
    <property type="entry name" value="DUF697"/>
</dbReference>
<dbReference type="PANTHER" id="PTHR39342">
    <property type="entry name" value="UPF0283 MEMBRANE PROTEIN YCJF"/>
    <property type="match status" value="1"/>
</dbReference>
<evidence type="ECO:0000256" key="2">
    <source>
        <dbReference type="ARBA" id="ARBA00008255"/>
    </source>
</evidence>
<comment type="similarity">
    <text evidence="2">Belongs to the UPF0283 family.</text>
</comment>
<keyword evidence="6 9" id="KW-1133">Transmembrane helix</keyword>
<protein>
    <submittedName>
        <fullName evidence="10">Membrane protein</fullName>
    </submittedName>
</protein>
<evidence type="ECO:0000313" key="10">
    <source>
        <dbReference type="EMBL" id="KIZ40893.1"/>
    </source>
</evidence>
<evidence type="ECO:0000256" key="5">
    <source>
        <dbReference type="ARBA" id="ARBA00022692"/>
    </source>
</evidence>
<evidence type="ECO:0000256" key="6">
    <source>
        <dbReference type="ARBA" id="ARBA00022989"/>
    </source>
</evidence>
<evidence type="ECO:0000256" key="7">
    <source>
        <dbReference type="ARBA" id="ARBA00023136"/>
    </source>
</evidence>
<gene>
    <name evidence="10" type="ORF">OO17_16475</name>
</gene>
<dbReference type="InterPro" id="IPR006507">
    <property type="entry name" value="UPF0283"/>
</dbReference>
<organism evidence="10 11">
    <name type="scientific">Rhodopseudomonas palustris</name>
    <dbReference type="NCBI Taxonomy" id="1076"/>
    <lineage>
        <taxon>Bacteria</taxon>
        <taxon>Pseudomonadati</taxon>
        <taxon>Pseudomonadota</taxon>
        <taxon>Alphaproteobacteria</taxon>
        <taxon>Hyphomicrobiales</taxon>
        <taxon>Nitrobacteraceae</taxon>
        <taxon>Rhodopseudomonas</taxon>
    </lineage>
</organism>
<evidence type="ECO:0000256" key="3">
    <source>
        <dbReference type="ARBA" id="ARBA00022475"/>
    </source>
</evidence>
<dbReference type="PATRIC" id="fig|1076.23.peg.3525"/>
<evidence type="ECO:0000256" key="9">
    <source>
        <dbReference type="SAM" id="Phobius"/>
    </source>
</evidence>
<dbReference type="OrthoDB" id="9816060at2"/>
<feature type="compositionally biased region" description="Basic residues" evidence="8">
    <location>
        <begin position="1"/>
        <end position="11"/>
    </location>
</feature>
<evidence type="ECO:0000313" key="11">
    <source>
        <dbReference type="Proteomes" id="UP000032515"/>
    </source>
</evidence>
<dbReference type="GO" id="GO:0005886">
    <property type="term" value="C:plasma membrane"/>
    <property type="evidence" value="ECO:0007669"/>
    <property type="project" value="UniProtKB-SubCell"/>
</dbReference>
<dbReference type="EMBL" id="JXXE01000329">
    <property type="protein sequence ID" value="KIZ40893.1"/>
    <property type="molecule type" value="Genomic_DNA"/>
</dbReference>
<dbReference type="PANTHER" id="PTHR39342:SF1">
    <property type="entry name" value="UPF0283 MEMBRANE PROTEIN YCJF"/>
    <property type="match status" value="1"/>
</dbReference>
<reference evidence="10 11" key="1">
    <citation type="submission" date="2014-11" db="EMBL/GenBank/DDBJ databases">
        <title>Genomics and ecophysiology of heterotrophic nitrogen fixing bacteria isolated from estuarine surface water.</title>
        <authorList>
            <person name="Bentzon-Tilia M."/>
            <person name="Severin I."/>
            <person name="Hansen L.H."/>
            <person name="Riemann L."/>
        </authorList>
    </citation>
    <scope>NUCLEOTIDE SEQUENCE [LARGE SCALE GENOMIC DNA]</scope>
    <source>
        <strain evidence="10 11">BAL398</strain>
    </source>
</reference>
<keyword evidence="7 9" id="KW-0472">Membrane</keyword>
<comment type="caution">
    <text evidence="10">The sequence shown here is derived from an EMBL/GenBank/DDBJ whole genome shotgun (WGS) entry which is preliminary data.</text>
</comment>
<evidence type="ECO:0000256" key="8">
    <source>
        <dbReference type="SAM" id="MobiDB-lite"/>
    </source>
</evidence>
<dbReference type="NCBIfam" id="TIGR01620">
    <property type="entry name" value="hyp_HI0043"/>
    <property type="match status" value="1"/>
</dbReference>
<keyword evidence="5 9" id="KW-0812">Transmembrane</keyword>
<dbReference type="Proteomes" id="UP000032515">
    <property type="component" value="Unassembled WGS sequence"/>
</dbReference>
<proteinExistence type="inferred from homology"/>
<keyword evidence="3" id="KW-1003">Cell membrane</keyword>
<evidence type="ECO:0000256" key="1">
    <source>
        <dbReference type="ARBA" id="ARBA00004429"/>
    </source>
</evidence>